<accession>A0AAV2QF33</accession>
<feature type="binding site" evidence="8">
    <location>
        <position position="231"/>
    </location>
    <ligand>
        <name>(6S)-NADPHX</name>
        <dbReference type="ChEBI" id="CHEBI:64076"/>
    </ligand>
</feature>
<dbReference type="PROSITE" id="PS51383">
    <property type="entry name" value="YJEF_C_3"/>
    <property type="match status" value="1"/>
</dbReference>
<evidence type="ECO:0000256" key="2">
    <source>
        <dbReference type="ARBA" id="ARBA00022741"/>
    </source>
</evidence>
<keyword evidence="1 8" id="KW-0597">Phosphoprotein</keyword>
<dbReference type="Gene3D" id="3.40.1190.20">
    <property type="match status" value="1"/>
</dbReference>
<dbReference type="CDD" id="cd01171">
    <property type="entry name" value="YXKO-related"/>
    <property type="match status" value="1"/>
</dbReference>
<dbReference type="EMBL" id="CAXKWB010006306">
    <property type="protein sequence ID" value="CAL4082325.1"/>
    <property type="molecule type" value="Genomic_DNA"/>
</dbReference>
<keyword evidence="5 8" id="KW-0520">NAD</keyword>
<comment type="function">
    <text evidence="8">Catalyzes the dehydration of the S-form of NAD(P)HX at the expense of ATP, which is converted to ADP. Together with NAD(P)HX epimerase, which catalyzes the epimerization of the S- and R-forms, the enzyme allows the repair of both epimers of NAD(P)HX, a damaged form of NAD(P)H that is a result of enzymatic or heat-dependent hydration.</text>
</comment>
<dbReference type="GO" id="GO:0046496">
    <property type="term" value="P:nicotinamide nucleotide metabolic process"/>
    <property type="evidence" value="ECO:0007669"/>
    <property type="project" value="UniProtKB-UniRule"/>
</dbReference>
<dbReference type="GO" id="GO:0047453">
    <property type="term" value="F:ATP-dependent NAD(P)H-hydrate dehydratase activity"/>
    <property type="evidence" value="ECO:0007669"/>
    <property type="project" value="UniProtKB-UniRule"/>
</dbReference>
<evidence type="ECO:0000259" key="9">
    <source>
        <dbReference type="PROSITE" id="PS51383"/>
    </source>
</evidence>
<dbReference type="Proteomes" id="UP001497623">
    <property type="component" value="Unassembled WGS sequence"/>
</dbReference>
<dbReference type="SUPFAM" id="SSF53613">
    <property type="entry name" value="Ribokinase-like"/>
    <property type="match status" value="1"/>
</dbReference>
<dbReference type="PANTHER" id="PTHR12592:SF0">
    <property type="entry name" value="ATP-DEPENDENT (S)-NAD(P)H-HYDRATE DEHYDRATASE"/>
    <property type="match status" value="1"/>
</dbReference>
<evidence type="ECO:0000256" key="5">
    <source>
        <dbReference type="ARBA" id="ARBA00023027"/>
    </source>
</evidence>
<dbReference type="FunFam" id="3.40.1190.20:FF:000023">
    <property type="entry name" value="ATP-dependent (S)-NAD(P)H-hydrate dehydratase"/>
    <property type="match status" value="1"/>
</dbReference>
<evidence type="ECO:0000256" key="8">
    <source>
        <dbReference type="HAMAP-Rule" id="MF_03157"/>
    </source>
</evidence>
<feature type="domain" description="YjeF C-terminal" evidence="9">
    <location>
        <begin position="9"/>
        <end position="302"/>
    </location>
</feature>
<evidence type="ECO:0000256" key="6">
    <source>
        <dbReference type="ARBA" id="ARBA00023239"/>
    </source>
</evidence>
<keyword evidence="4" id="KW-0521">NADP</keyword>
<evidence type="ECO:0000313" key="11">
    <source>
        <dbReference type="Proteomes" id="UP001497623"/>
    </source>
</evidence>
<feature type="binding site" evidence="8">
    <location>
        <position position="109"/>
    </location>
    <ligand>
        <name>(6S)-NADPHX</name>
        <dbReference type="ChEBI" id="CHEBI:64076"/>
    </ligand>
</feature>
<dbReference type="PANTHER" id="PTHR12592">
    <property type="entry name" value="ATP-DEPENDENT (S)-NAD(P)H-HYDRATE DEHYDRATASE FAMILY MEMBER"/>
    <property type="match status" value="1"/>
</dbReference>
<dbReference type="InterPro" id="IPR029056">
    <property type="entry name" value="Ribokinase-like"/>
</dbReference>
<dbReference type="Pfam" id="PF01256">
    <property type="entry name" value="Carb_kinase"/>
    <property type="match status" value="1"/>
</dbReference>
<dbReference type="AlphaFoldDB" id="A0AAV2QF33"/>
<comment type="catalytic activity">
    <reaction evidence="8">
        <text>(6S)-NADHX + ATP = ADP + phosphate + NADH + H(+)</text>
        <dbReference type="Rhea" id="RHEA:19017"/>
        <dbReference type="ChEBI" id="CHEBI:15378"/>
        <dbReference type="ChEBI" id="CHEBI:30616"/>
        <dbReference type="ChEBI" id="CHEBI:43474"/>
        <dbReference type="ChEBI" id="CHEBI:57945"/>
        <dbReference type="ChEBI" id="CHEBI:64074"/>
        <dbReference type="ChEBI" id="CHEBI:456216"/>
        <dbReference type="EC" id="4.2.1.93"/>
    </reaction>
</comment>
<dbReference type="EC" id="4.2.1.93" evidence="8"/>
<comment type="catalytic activity">
    <reaction evidence="7 8">
        <text>(6S)-NADPHX + ATP = ADP + phosphate + NADPH + H(+)</text>
        <dbReference type="Rhea" id="RHEA:32231"/>
        <dbReference type="ChEBI" id="CHEBI:15378"/>
        <dbReference type="ChEBI" id="CHEBI:30616"/>
        <dbReference type="ChEBI" id="CHEBI:43474"/>
        <dbReference type="ChEBI" id="CHEBI:57783"/>
        <dbReference type="ChEBI" id="CHEBI:64076"/>
        <dbReference type="ChEBI" id="CHEBI:456216"/>
        <dbReference type="EC" id="4.2.1.93"/>
    </reaction>
</comment>
<comment type="cofactor">
    <cofactor evidence="8">
        <name>Mg(2+)</name>
        <dbReference type="ChEBI" id="CHEBI:18420"/>
    </cofactor>
</comment>
<evidence type="ECO:0000256" key="4">
    <source>
        <dbReference type="ARBA" id="ARBA00022857"/>
    </source>
</evidence>
<comment type="caution">
    <text evidence="10">The sequence shown here is derived from an EMBL/GenBank/DDBJ whole genome shotgun (WGS) entry which is preliminary data.</text>
</comment>
<evidence type="ECO:0000256" key="3">
    <source>
        <dbReference type="ARBA" id="ARBA00022840"/>
    </source>
</evidence>
<keyword evidence="2 8" id="KW-0547">Nucleotide-binding</keyword>
<keyword evidence="6 8" id="KW-0456">Lyase</keyword>
<dbReference type="GO" id="GO:0110051">
    <property type="term" value="P:metabolite repair"/>
    <property type="evidence" value="ECO:0007669"/>
    <property type="project" value="TreeGrafter"/>
</dbReference>
<evidence type="ECO:0000313" key="10">
    <source>
        <dbReference type="EMBL" id="CAL4082325.1"/>
    </source>
</evidence>
<dbReference type="NCBIfam" id="TIGR00196">
    <property type="entry name" value="yjeF_cterm"/>
    <property type="match status" value="1"/>
</dbReference>
<feature type="binding site" evidence="8">
    <location>
        <begin position="162"/>
        <end position="168"/>
    </location>
    <ligand>
        <name>(6S)-NADPHX</name>
        <dbReference type="ChEBI" id="CHEBI:64076"/>
    </ligand>
</feature>
<dbReference type="GO" id="GO:0005524">
    <property type="term" value="F:ATP binding"/>
    <property type="evidence" value="ECO:0007669"/>
    <property type="project" value="UniProtKB-KW"/>
</dbReference>
<dbReference type="HAMAP" id="MF_01965">
    <property type="entry name" value="NADHX_dehydratase"/>
    <property type="match status" value="1"/>
</dbReference>
<feature type="binding site" evidence="8">
    <location>
        <begin position="221"/>
        <end position="230"/>
    </location>
    <ligand>
        <name>ATP</name>
        <dbReference type="ChEBI" id="CHEBI:30616"/>
    </ligand>
</feature>
<gene>
    <name evidence="10" type="ORF">MNOR_LOCUS11837</name>
</gene>
<keyword evidence="11" id="KW-1185">Reference proteome</keyword>
<comment type="similarity">
    <text evidence="8">Belongs to the NnrD/CARKD family.</text>
</comment>
<evidence type="ECO:0000256" key="7">
    <source>
        <dbReference type="ARBA" id="ARBA00047472"/>
    </source>
</evidence>
<keyword evidence="3 8" id="KW-0067">ATP-binding</keyword>
<evidence type="ECO:0000256" key="1">
    <source>
        <dbReference type="ARBA" id="ARBA00022553"/>
    </source>
</evidence>
<name>A0AAV2QF33_MEGNR</name>
<organism evidence="10 11">
    <name type="scientific">Meganyctiphanes norvegica</name>
    <name type="common">Northern krill</name>
    <name type="synonym">Thysanopoda norvegica</name>
    <dbReference type="NCBI Taxonomy" id="48144"/>
    <lineage>
        <taxon>Eukaryota</taxon>
        <taxon>Metazoa</taxon>
        <taxon>Ecdysozoa</taxon>
        <taxon>Arthropoda</taxon>
        <taxon>Crustacea</taxon>
        <taxon>Multicrustacea</taxon>
        <taxon>Malacostraca</taxon>
        <taxon>Eumalacostraca</taxon>
        <taxon>Eucarida</taxon>
        <taxon>Euphausiacea</taxon>
        <taxon>Euphausiidae</taxon>
        <taxon>Meganyctiphanes</taxon>
    </lineage>
</organism>
<dbReference type="InterPro" id="IPR000631">
    <property type="entry name" value="CARKD"/>
</dbReference>
<feature type="binding site" evidence="8">
    <location>
        <begin position="202"/>
        <end position="206"/>
    </location>
    <ligand>
        <name>ATP</name>
        <dbReference type="ChEBI" id="CHEBI:30616"/>
    </ligand>
</feature>
<sequence>MSTNGPNMMSSLVQGVIPPLTYAAHKGQAGRIGIVGGSMEYSGAPYYAAMTALRIGADLTHIFCSREAALPIKSYSPELIVHPFLDATDPMSDIDEWLPRLHTLVLGPGLGRRPQTFATLGHIIEAAKDRQLLLVIDADALFYLNDNYDTLQGYSNAILTPNKVEFARLYRAVMKTEMKADVVTEEQVQQLSNKLGVTICCKGNTDIIASGNTVITCDIPGSPRRCGGQGDVLSGAAAVFLYWAYGTAAASQDKPQFPPPLVAAWGACAITRRAANLAFNARGRGTLTTDILTAVPQAFSSLFMQQKK</sequence>
<proteinExistence type="inferred from homology"/>
<protein>
    <recommendedName>
        <fullName evidence="8">ATP-dependent (S)-NAD(P)H-hydrate dehydratase</fullName>
        <ecNumber evidence="8">4.2.1.93</ecNumber>
    </recommendedName>
    <alternativeName>
        <fullName evidence="8">ATP-dependent NAD(P)HX dehydratase</fullName>
    </alternativeName>
</protein>
<reference evidence="10 11" key="1">
    <citation type="submission" date="2024-05" db="EMBL/GenBank/DDBJ databases">
        <authorList>
            <person name="Wallberg A."/>
        </authorList>
    </citation>
    <scope>NUCLEOTIDE SEQUENCE [LARGE SCALE GENOMIC DNA]</scope>
</reference>